<protein>
    <submittedName>
        <fullName evidence="1">Uncharacterized protein</fullName>
    </submittedName>
</protein>
<comment type="caution">
    <text evidence="1">The sequence shown here is derived from an EMBL/GenBank/DDBJ whole genome shotgun (WGS) entry which is preliminary data.</text>
</comment>
<accession>A0ACC0VYH0</accession>
<evidence type="ECO:0000313" key="2">
    <source>
        <dbReference type="Proteomes" id="UP001163321"/>
    </source>
</evidence>
<sequence length="109" mass="12920">MMQNKEEATSNMMALVDELRAHKHKIEIYWEWTNPYLPEENDLVEKLNNVMLTRIRVVLTAADMLDERWGEAFYFVVEIYNVTPPKALDGYTPHHQLHDKEPDLIILHT</sequence>
<dbReference type="EMBL" id="CM047584">
    <property type="protein sequence ID" value="KAI9911542.1"/>
    <property type="molecule type" value="Genomic_DNA"/>
</dbReference>
<name>A0ACC0VYH0_9STRA</name>
<gene>
    <name evidence="1" type="ORF">PsorP6_009281</name>
</gene>
<reference evidence="1 2" key="1">
    <citation type="journal article" date="2022" name="bioRxiv">
        <title>The genome of the oomycete Peronosclerospora sorghi, a cosmopolitan pathogen of maize and sorghum, is inflated with dispersed pseudogenes.</title>
        <authorList>
            <person name="Fletcher K."/>
            <person name="Martin F."/>
            <person name="Isakeit T."/>
            <person name="Cavanaugh K."/>
            <person name="Magill C."/>
            <person name="Michelmore R."/>
        </authorList>
    </citation>
    <scope>NUCLEOTIDE SEQUENCE [LARGE SCALE GENOMIC DNA]</scope>
    <source>
        <strain evidence="1">P6</strain>
    </source>
</reference>
<evidence type="ECO:0000313" key="1">
    <source>
        <dbReference type="EMBL" id="KAI9911542.1"/>
    </source>
</evidence>
<keyword evidence="2" id="KW-1185">Reference proteome</keyword>
<dbReference type="Proteomes" id="UP001163321">
    <property type="component" value="Chromosome 5"/>
</dbReference>
<proteinExistence type="predicted"/>
<organism evidence="1 2">
    <name type="scientific">Peronosclerospora sorghi</name>
    <dbReference type="NCBI Taxonomy" id="230839"/>
    <lineage>
        <taxon>Eukaryota</taxon>
        <taxon>Sar</taxon>
        <taxon>Stramenopiles</taxon>
        <taxon>Oomycota</taxon>
        <taxon>Peronosporomycetes</taxon>
        <taxon>Peronosporales</taxon>
        <taxon>Peronosporaceae</taxon>
        <taxon>Peronosclerospora</taxon>
    </lineage>
</organism>